<dbReference type="Pfam" id="PF13374">
    <property type="entry name" value="TPR_10"/>
    <property type="match status" value="1"/>
</dbReference>
<evidence type="ECO:0000256" key="1">
    <source>
        <dbReference type="PROSITE-ProRule" id="PRU00339"/>
    </source>
</evidence>
<sequence>MAMVANGQEVEVAFVDCNIGDTYLSLARYDEAIFAYQRALKVFKIHKGENHPAVGSVFALKIYENPMPGVPPEETANGFMNVSAIYESMNELEEALKLLHKALTILNDISGQINTIAGMEAQMGSCTLC</sequence>
<dbReference type="Pfam" id="PF13181">
    <property type="entry name" value="TPR_8"/>
    <property type="match status" value="1"/>
</dbReference>
<keyword evidence="2" id="KW-1185">Reference proteome</keyword>
<dbReference type="AlphaFoldDB" id="A0A1S3V0A2"/>
<dbReference type="InterPro" id="IPR019734">
    <property type="entry name" value="TPR_rpt"/>
</dbReference>
<dbReference type="RefSeq" id="XP_014511761.1">
    <property type="nucleotide sequence ID" value="XM_014656275.1"/>
</dbReference>
<organism evidence="2 3">
    <name type="scientific">Vigna radiata var. radiata</name>
    <name type="common">Mung bean</name>
    <name type="synonym">Phaseolus aureus</name>
    <dbReference type="NCBI Taxonomy" id="3916"/>
    <lineage>
        <taxon>Eukaryota</taxon>
        <taxon>Viridiplantae</taxon>
        <taxon>Streptophyta</taxon>
        <taxon>Embryophyta</taxon>
        <taxon>Tracheophyta</taxon>
        <taxon>Spermatophyta</taxon>
        <taxon>Magnoliopsida</taxon>
        <taxon>eudicotyledons</taxon>
        <taxon>Gunneridae</taxon>
        <taxon>Pentapetalae</taxon>
        <taxon>rosids</taxon>
        <taxon>fabids</taxon>
        <taxon>Fabales</taxon>
        <taxon>Fabaceae</taxon>
        <taxon>Papilionoideae</taxon>
        <taxon>50 kb inversion clade</taxon>
        <taxon>NPAAA clade</taxon>
        <taxon>indigoferoid/millettioid clade</taxon>
        <taxon>Phaseoleae</taxon>
        <taxon>Vigna</taxon>
    </lineage>
</organism>
<dbReference type="OrthoDB" id="5986190at2759"/>
<dbReference type="InterPro" id="IPR011990">
    <property type="entry name" value="TPR-like_helical_dom_sf"/>
</dbReference>
<evidence type="ECO:0000313" key="2">
    <source>
        <dbReference type="Proteomes" id="UP000087766"/>
    </source>
</evidence>
<dbReference type="PANTHER" id="PTHR46284">
    <property type="entry name" value="PROTEIN KINESIN LIGHT CHAIN-RELATED 3"/>
    <property type="match status" value="1"/>
</dbReference>
<reference evidence="2" key="1">
    <citation type="journal article" date="2014" name="Nat. Commun.">
        <title>Genome sequence of mungbean and insights into evolution within Vigna species.</title>
        <authorList>
            <person name="Kang Y.J."/>
            <person name="Kim S.K."/>
            <person name="Kim M.Y."/>
            <person name="Lestari P."/>
            <person name="Kim K.H."/>
            <person name="Ha B.K."/>
            <person name="Jun T.H."/>
            <person name="Hwang W.J."/>
            <person name="Lee T."/>
            <person name="Lee J."/>
            <person name="Shim S."/>
            <person name="Yoon M.Y."/>
            <person name="Jang Y.E."/>
            <person name="Han K.S."/>
            <person name="Taeprayoon P."/>
            <person name="Yoon N."/>
            <person name="Somta P."/>
            <person name="Tanya P."/>
            <person name="Kim K.S."/>
            <person name="Gwag J.G."/>
            <person name="Moon J.K."/>
            <person name="Lee Y.H."/>
            <person name="Park B.S."/>
            <person name="Bombarely A."/>
            <person name="Doyle J.J."/>
            <person name="Jackson S.A."/>
            <person name="Schafleitner R."/>
            <person name="Srinives P."/>
            <person name="Varshney R.K."/>
            <person name="Lee S.H."/>
        </authorList>
    </citation>
    <scope>NUCLEOTIDE SEQUENCE [LARGE SCALE GENOMIC DNA]</scope>
    <source>
        <strain evidence="2">cv. VC1973A</strain>
    </source>
</reference>
<gene>
    <name evidence="3" type="primary">LOC106770467</name>
</gene>
<protein>
    <submittedName>
        <fullName evidence="3">Protein KINESIN LIGHT CHAIN-RELATED 2-like</fullName>
    </submittedName>
</protein>
<dbReference type="GeneID" id="106770467"/>
<feature type="repeat" description="TPR" evidence="1">
    <location>
        <begin position="13"/>
        <end position="46"/>
    </location>
</feature>
<dbReference type="Gene3D" id="1.25.40.10">
    <property type="entry name" value="Tetratricopeptide repeat domain"/>
    <property type="match status" value="1"/>
</dbReference>
<evidence type="ECO:0000313" key="3">
    <source>
        <dbReference type="RefSeq" id="XP_014511761.1"/>
    </source>
</evidence>
<dbReference type="SUPFAM" id="SSF48452">
    <property type="entry name" value="TPR-like"/>
    <property type="match status" value="1"/>
</dbReference>
<name>A0A1S3V0A2_VIGRR</name>
<dbReference type="STRING" id="3916.A0A1S3V0A2"/>
<dbReference type="KEGG" id="vra:106770467"/>
<reference evidence="3" key="2">
    <citation type="submission" date="2025-08" db="UniProtKB">
        <authorList>
            <consortium name="RefSeq"/>
        </authorList>
    </citation>
    <scope>IDENTIFICATION</scope>
    <source>
        <tissue evidence="3">Leaf</tissue>
    </source>
</reference>
<dbReference type="Proteomes" id="UP000087766">
    <property type="component" value="Chromosome 8"/>
</dbReference>
<feature type="repeat" description="TPR" evidence="1">
    <location>
        <begin position="76"/>
        <end position="109"/>
    </location>
</feature>
<keyword evidence="1" id="KW-0802">TPR repeat</keyword>
<proteinExistence type="predicted"/>
<dbReference type="PANTHER" id="PTHR46284:SF6">
    <property type="entry name" value="KINESIN LIGHT CHAIN"/>
    <property type="match status" value="1"/>
</dbReference>
<dbReference type="SMART" id="SM00028">
    <property type="entry name" value="TPR"/>
    <property type="match status" value="2"/>
</dbReference>
<accession>A0A1S3V0A2</accession>
<dbReference type="PROSITE" id="PS50005">
    <property type="entry name" value="TPR"/>
    <property type="match status" value="2"/>
</dbReference>